<comment type="caution">
    <text evidence="1">The sequence shown here is derived from an EMBL/GenBank/DDBJ whole genome shotgun (WGS) entry which is preliminary data.</text>
</comment>
<name>A0A7J0FNG2_9ERIC</name>
<organism evidence="1 2">
    <name type="scientific">Actinidia rufa</name>
    <dbReference type="NCBI Taxonomy" id="165716"/>
    <lineage>
        <taxon>Eukaryota</taxon>
        <taxon>Viridiplantae</taxon>
        <taxon>Streptophyta</taxon>
        <taxon>Embryophyta</taxon>
        <taxon>Tracheophyta</taxon>
        <taxon>Spermatophyta</taxon>
        <taxon>Magnoliopsida</taxon>
        <taxon>eudicotyledons</taxon>
        <taxon>Gunneridae</taxon>
        <taxon>Pentapetalae</taxon>
        <taxon>asterids</taxon>
        <taxon>Ericales</taxon>
        <taxon>Actinidiaceae</taxon>
        <taxon>Actinidia</taxon>
    </lineage>
</organism>
<reference evidence="1 2" key="1">
    <citation type="submission" date="2019-07" db="EMBL/GenBank/DDBJ databases">
        <title>De Novo Assembly of kiwifruit Actinidia rufa.</title>
        <authorList>
            <person name="Sugita-Konishi S."/>
            <person name="Sato K."/>
            <person name="Mori E."/>
            <person name="Abe Y."/>
            <person name="Kisaki G."/>
            <person name="Hamano K."/>
            <person name="Suezawa K."/>
            <person name="Otani M."/>
            <person name="Fukuda T."/>
            <person name="Manabe T."/>
            <person name="Gomi K."/>
            <person name="Tabuchi M."/>
            <person name="Akimitsu K."/>
            <person name="Kataoka I."/>
        </authorList>
    </citation>
    <scope>NUCLEOTIDE SEQUENCE [LARGE SCALE GENOMIC DNA]</scope>
    <source>
        <strain evidence="2">cv. Fuchu</strain>
    </source>
</reference>
<accession>A0A7J0FNG2</accession>
<evidence type="ECO:0000313" key="2">
    <source>
        <dbReference type="Proteomes" id="UP000585474"/>
    </source>
</evidence>
<dbReference type="AlphaFoldDB" id="A0A7J0FNG2"/>
<proteinExistence type="predicted"/>
<dbReference type="OrthoDB" id="10251744at2759"/>
<dbReference type="CDD" id="cd21693">
    <property type="entry name" value="GINS_B_Psf3"/>
    <property type="match status" value="1"/>
</dbReference>
<dbReference type="GO" id="GO:0000811">
    <property type="term" value="C:GINS complex"/>
    <property type="evidence" value="ECO:0007669"/>
    <property type="project" value="TreeGrafter"/>
</dbReference>
<dbReference type="PANTHER" id="PTHR22768:SF0">
    <property type="entry name" value="DNA REPLICATION COMPLEX GINS PROTEIN PSF3"/>
    <property type="match status" value="1"/>
</dbReference>
<dbReference type="EMBL" id="BJWL01000013">
    <property type="protein sequence ID" value="GFZ00259.1"/>
    <property type="molecule type" value="Genomic_DNA"/>
</dbReference>
<dbReference type="GO" id="GO:1902975">
    <property type="term" value="P:mitotic DNA replication initiation"/>
    <property type="evidence" value="ECO:0007669"/>
    <property type="project" value="TreeGrafter"/>
</dbReference>
<dbReference type="SUPFAM" id="SSF160059">
    <property type="entry name" value="PriA/YqbF domain"/>
    <property type="match status" value="1"/>
</dbReference>
<keyword evidence="2" id="KW-1185">Reference proteome</keyword>
<dbReference type="Proteomes" id="UP000585474">
    <property type="component" value="Unassembled WGS sequence"/>
</dbReference>
<dbReference type="InterPro" id="IPR036224">
    <property type="entry name" value="GINS_bundle-like_dom_sf"/>
</dbReference>
<dbReference type="PANTHER" id="PTHR22768">
    <property type="entry name" value="DNA REPLICATION COMPLEX GINS PROTEIN PSF3"/>
    <property type="match status" value="1"/>
</dbReference>
<dbReference type="SUPFAM" id="SSF158573">
    <property type="entry name" value="GINS helical bundle-like"/>
    <property type="match status" value="1"/>
</dbReference>
<dbReference type="Gene3D" id="1.20.58.2050">
    <property type="match status" value="2"/>
</dbReference>
<protein>
    <submittedName>
        <fullName evidence="1">GINS complex protein</fullName>
    </submittedName>
</protein>
<evidence type="ECO:0000313" key="1">
    <source>
        <dbReference type="EMBL" id="GFZ00259.1"/>
    </source>
</evidence>
<gene>
    <name evidence="1" type="ORF">Acr_13g0016580</name>
</gene>
<dbReference type="InterPro" id="IPR038437">
    <property type="entry name" value="GINS_Psf3_sf"/>
</dbReference>
<sequence length="162" mass="18182">MAGFRQYEVLIPKLVPAVFLVAANGVGLFDSSDETNKVTYKDETIEVEQGSKVELPFWLARELHLRQALSINLPPCFNQKVGDKTIALLLLAAFQTRYKEVLIKAQTAAMTVAPKFLTLLTKEETKIVRGAQSSMVAFKKWRMGGPRFQRASVLGRKRRPSD</sequence>
<dbReference type="InterPro" id="IPR010492">
    <property type="entry name" value="GINS_Psf3"/>
</dbReference>